<protein>
    <submittedName>
        <fullName evidence="1">Uncharacterized protein</fullName>
    </submittedName>
</protein>
<proteinExistence type="predicted"/>
<evidence type="ECO:0000313" key="1">
    <source>
        <dbReference type="EMBL" id="GES83264.1"/>
    </source>
</evidence>
<sequence length="68" mass="8150">MIIILSLSTKTRRMEATRRNNTNPYTTKRKLYKFFMRRKIYKMRKKIQNGTSVSILNYSLVCCSNIKP</sequence>
<dbReference type="AlphaFoldDB" id="A0A8H3LCY2"/>
<organism evidence="1 2">
    <name type="scientific">Rhizophagus clarus</name>
    <dbReference type="NCBI Taxonomy" id="94130"/>
    <lineage>
        <taxon>Eukaryota</taxon>
        <taxon>Fungi</taxon>
        <taxon>Fungi incertae sedis</taxon>
        <taxon>Mucoromycota</taxon>
        <taxon>Glomeromycotina</taxon>
        <taxon>Glomeromycetes</taxon>
        <taxon>Glomerales</taxon>
        <taxon>Glomeraceae</taxon>
        <taxon>Rhizophagus</taxon>
    </lineage>
</organism>
<comment type="caution">
    <text evidence="1">The sequence shown here is derived from an EMBL/GenBank/DDBJ whole genome shotgun (WGS) entry which is preliminary data.</text>
</comment>
<gene>
    <name evidence="1" type="ORF">RCL2_001042200</name>
</gene>
<reference evidence="1" key="1">
    <citation type="submission" date="2019-10" db="EMBL/GenBank/DDBJ databases">
        <title>Conservation and host-specific expression of non-tandemly repeated heterogenous ribosome RNA gene in arbuscular mycorrhizal fungi.</title>
        <authorList>
            <person name="Maeda T."/>
            <person name="Kobayashi Y."/>
            <person name="Nakagawa T."/>
            <person name="Ezawa T."/>
            <person name="Yamaguchi K."/>
            <person name="Bino T."/>
            <person name="Nishimoto Y."/>
            <person name="Shigenobu S."/>
            <person name="Kawaguchi M."/>
        </authorList>
    </citation>
    <scope>NUCLEOTIDE SEQUENCE</scope>
    <source>
        <strain evidence="1">HR1</strain>
    </source>
</reference>
<evidence type="ECO:0000313" key="2">
    <source>
        <dbReference type="Proteomes" id="UP000615446"/>
    </source>
</evidence>
<name>A0A8H3LCY2_9GLOM</name>
<dbReference type="Proteomes" id="UP000615446">
    <property type="component" value="Unassembled WGS sequence"/>
</dbReference>
<accession>A0A8H3LCY2</accession>
<dbReference type="EMBL" id="BLAL01000068">
    <property type="protein sequence ID" value="GES83264.1"/>
    <property type="molecule type" value="Genomic_DNA"/>
</dbReference>